<sequence length="76" mass="8040">MYVCNCNGLNRRSVNQAIADGARTTAAVFRDLDCRPQCGKCVGEVKALITACRHRDACGNAAACATQAPHFLVAAE</sequence>
<dbReference type="InterPro" id="IPR041854">
    <property type="entry name" value="BFD-like_2Fe2S-bd_dom_sf"/>
</dbReference>
<reference evidence="3" key="1">
    <citation type="submission" date="2018-05" db="EMBL/GenBank/DDBJ databases">
        <title>Zavarzinia sp. HR-AS.</title>
        <authorList>
            <person name="Lee Y."/>
            <person name="Jeon C.O."/>
        </authorList>
    </citation>
    <scope>NUCLEOTIDE SEQUENCE [LARGE SCALE GENOMIC DNA]</scope>
    <source>
        <strain evidence="3">DSM 1231</strain>
    </source>
</reference>
<dbReference type="Pfam" id="PF04324">
    <property type="entry name" value="Fer2_BFD"/>
    <property type="match status" value="1"/>
</dbReference>
<evidence type="ECO:0000313" key="2">
    <source>
        <dbReference type="EMBL" id="PWR21839.1"/>
    </source>
</evidence>
<evidence type="ECO:0000313" key="3">
    <source>
        <dbReference type="Proteomes" id="UP000246077"/>
    </source>
</evidence>
<dbReference type="Gene3D" id="1.10.10.1100">
    <property type="entry name" value="BFD-like [2Fe-2S]-binding domain"/>
    <property type="match status" value="1"/>
</dbReference>
<dbReference type="AlphaFoldDB" id="A0A317E4B9"/>
<feature type="domain" description="BFD-like [2Fe-2S]-binding" evidence="1">
    <location>
        <begin position="2"/>
        <end position="49"/>
    </location>
</feature>
<dbReference type="OrthoDB" id="7428628at2"/>
<evidence type="ECO:0000259" key="1">
    <source>
        <dbReference type="Pfam" id="PF04324"/>
    </source>
</evidence>
<name>A0A317E4B9_9PROT</name>
<dbReference type="Proteomes" id="UP000246077">
    <property type="component" value="Unassembled WGS sequence"/>
</dbReference>
<accession>A0A317E4B9</accession>
<protein>
    <recommendedName>
        <fullName evidence="1">BFD-like [2Fe-2S]-binding domain-containing protein</fullName>
    </recommendedName>
</protein>
<keyword evidence="3" id="KW-1185">Reference proteome</keyword>
<dbReference type="InterPro" id="IPR007419">
    <property type="entry name" value="BFD-like_2Fe2S-bd_dom"/>
</dbReference>
<comment type="caution">
    <text evidence="2">The sequence shown here is derived from an EMBL/GenBank/DDBJ whole genome shotgun (WGS) entry which is preliminary data.</text>
</comment>
<dbReference type="EMBL" id="QGLF01000002">
    <property type="protein sequence ID" value="PWR21839.1"/>
    <property type="molecule type" value="Genomic_DNA"/>
</dbReference>
<proteinExistence type="predicted"/>
<gene>
    <name evidence="2" type="ORF">DKG75_07580</name>
</gene>
<organism evidence="2 3">
    <name type="scientific">Zavarzinia compransoris</name>
    <dbReference type="NCBI Taxonomy" id="1264899"/>
    <lineage>
        <taxon>Bacteria</taxon>
        <taxon>Pseudomonadati</taxon>
        <taxon>Pseudomonadota</taxon>
        <taxon>Alphaproteobacteria</taxon>
        <taxon>Rhodospirillales</taxon>
        <taxon>Zavarziniaceae</taxon>
        <taxon>Zavarzinia</taxon>
    </lineage>
</organism>